<keyword evidence="2" id="KW-1185">Reference proteome</keyword>
<evidence type="ECO:0000313" key="1">
    <source>
        <dbReference type="EMBL" id="QPG57216.1"/>
    </source>
</evidence>
<dbReference type="SUPFAM" id="SSF53335">
    <property type="entry name" value="S-adenosyl-L-methionine-dependent methyltransferases"/>
    <property type="match status" value="1"/>
</dbReference>
<keyword evidence="1" id="KW-0489">Methyltransferase</keyword>
<dbReference type="RefSeq" id="WP_142872580.1">
    <property type="nucleotide sequence ID" value="NZ_CP045503.2"/>
</dbReference>
<gene>
    <name evidence="1" type="ORF">FM038_007025</name>
</gene>
<dbReference type="InterPro" id="IPR029063">
    <property type="entry name" value="SAM-dependent_MTases_sf"/>
</dbReference>
<dbReference type="PANTHER" id="PTHR43861:SF1">
    <property type="entry name" value="TRANS-ACONITATE 2-METHYLTRANSFERASE"/>
    <property type="match status" value="1"/>
</dbReference>
<sequence>MNLFQEYEKQQEWREWERFIEFIPLTANDTIVDLGCSVGDVSRMFSRQVKHVVGVDINDEFITFCDSRKTTNETFVLSDFLSLDYLEIQRSFGEVNGIWASYSLSYLSDPISYLTSLYSVLNEGGWIALLDVSCFISGNLAKDSKYYTRVLSFEQASYRSGLYDFDFGGKMQAMLQQAGFDIVHVNEDVFDPELNFSGVALVEVIEGWTARLGRMKKLRDLLDEEYTEFCDEFLANLSANTHDKRGNVRFVVAKK</sequence>
<dbReference type="GO" id="GO:0032259">
    <property type="term" value="P:methylation"/>
    <property type="evidence" value="ECO:0007669"/>
    <property type="project" value="UniProtKB-KW"/>
</dbReference>
<dbReference type="Pfam" id="PF13489">
    <property type="entry name" value="Methyltransf_23"/>
    <property type="match status" value="1"/>
</dbReference>
<dbReference type="Gene3D" id="3.40.50.150">
    <property type="entry name" value="Vaccinia Virus protein VP39"/>
    <property type="match status" value="1"/>
</dbReference>
<organism evidence="1 2">
    <name type="scientific">Shewanella eurypsychrophilus</name>
    <dbReference type="NCBI Taxonomy" id="2593656"/>
    <lineage>
        <taxon>Bacteria</taxon>
        <taxon>Pseudomonadati</taxon>
        <taxon>Pseudomonadota</taxon>
        <taxon>Gammaproteobacteria</taxon>
        <taxon>Alteromonadales</taxon>
        <taxon>Shewanellaceae</taxon>
        <taxon>Shewanella</taxon>
    </lineage>
</organism>
<dbReference type="PANTHER" id="PTHR43861">
    <property type="entry name" value="TRANS-ACONITATE 2-METHYLTRANSFERASE-RELATED"/>
    <property type="match status" value="1"/>
</dbReference>
<dbReference type="CDD" id="cd02440">
    <property type="entry name" value="AdoMet_MTases"/>
    <property type="match status" value="1"/>
</dbReference>
<keyword evidence="1" id="KW-0808">Transferase</keyword>
<evidence type="ECO:0000313" key="2">
    <source>
        <dbReference type="Proteomes" id="UP000316416"/>
    </source>
</evidence>
<dbReference type="GO" id="GO:0008168">
    <property type="term" value="F:methyltransferase activity"/>
    <property type="evidence" value="ECO:0007669"/>
    <property type="project" value="UniProtKB-KW"/>
</dbReference>
<name>A0ABX6V4I8_9GAMM</name>
<dbReference type="EMBL" id="CP045503">
    <property type="protein sequence ID" value="QPG57216.1"/>
    <property type="molecule type" value="Genomic_DNA"/>
</dbReference>
<proteinExistence type="predicted"/>
<dbReference type="Proteomes" id="UP000316416">
    <property type="component" value="Chromosome"/>
</dbReference>
<protein>
    <submittedName>
        <fullName evidence="1">Methyltransferase domain-containing protein</fullName>
    </submittedName>
</protein>
<reference evidence="1" key="1">
    <citation type="submission" date="2021-07" db="EMBL/GenBank/DDBJ databases">
        <title>Shewanella sp. YLB-07 whole genome sequence.</title>
        <authorList>
            <person name="Yu L."/>
        </authorList>
    </citation>
    <scope>NUCLEOTIDE SEQUENCE</scope>
    <source>
        <strain evidence="1">YLB-08</strain>
    </source>
</reference>
<accession>A0ABX6V4I8</accession>